<dbReference type="Gene3D" id="1.10.443.10">
    <property type="entry name" value="Intergrase catalytic core"/>
    <property type="match status" value="1"/>
</dbReference>
<dbReference type="Proteomes" id="UP000199399">
    <property type="component" value="Unassembled WGS sequence"/>
</dbReference>
<dbReference type="GO" id="GO:0006310">
    <property type="term" value="P:DNA recombination"/>
    <property type="evidence" value="ECO:0007669"/>
    <property type="project" value="UniProtKB-KW"/>
</dbReference>
<reference evidence="3" key="1">
    <citation type="submission" date="2016-10" db="EMBL/GenBank/DDBJ databases">
        <authorList>
            <person name="Varghese N."/>
            <person name="Submissions S."/>
        </authorList>
    </citation>
    <scope>NUCLEOTIDE SEQUENCE [LARGE SCALE GENOMIC DNA]</scope>
    <source>
        <strain evidence="3">DSM 16477</strain>
    </source>
</reference>
<keyword evidence="1" id="KW-0233">DNA recombination</keyword>
<evidence type="ECO:0000256" key="1">
    <source>
        <dbReference type="ARBA" id="ARBA00023172"/>
    </source>
</evidence>
<keyword evidence="3" id="KW-1185">Reference proteome</keyword>
<dbReference type="GO" id="GO:0015074">
    <property type="term" value="P:DNA integration"/>
    <property type="evidence" value="ECO:0007669"/>
    <property type="project" value="InterPro"/>
</dbReference>
<evidence type="ECO:0008006" key="4">
    <source>
        <dbReference type="Google" id="ProtNLM"/>
    </source>
</evidence>
<proteinExistence type="predicted"/>
<dbReference type="InterPro" id="IPR013762">
    <property type="entry name" value="Integrase-like_cat_sf"/>
</dbReference>
<dbReference type="EMBL" id="FNBP01000007">
    <property type="protein sequence ID" value="SDG36658.1"/>
    <property type="molecule type" value="Genomic_DNA"/>
</dbReference>
<accession>A0A1G7TMV2</accession>
<protein>
    <recommendedName>
        <fullName evidence="4">Phage integrase family protein</fullName>
    </recommendedName>
</protein>
<name>A0A1G7TMV2_9RHOB</name>
<sequence length="610" mass="68234">MTYNPFEFIPQSDAAKAVPKAETLQDVLNWLDSDSCDLARSVRRTYTQAVKKLVRLLNGSADRIPACSMYFHREFPNRNYESSWGKTFSAAKRWKRNVSAAINGATGLIAEHRARRSRQDSWSSLQHALEEIYTSGLKPTLISNQKQLISVQSCADTARKQNLETSEIDPELALHLYNSAPTAGAKESVAKAFELLDKVRSSKDPRVQGLLPVQPICFEKPARANAVEIPERLLHELNTWVELASRGRWSITDNRYTNGISTQPFMSAVKKVLTTAELAGAVSLPELDTIAAVFDRNVLVSVVRKLRDLDRGREDGAITPRTARGYIENLVPFLERNGEDASTVKSILDTDTWLKAGARCKGEMVPHVRSFCESVVRDMNARLRFLSLHIQFREKANFHLRAAQKATGRETEHHLQKARRYGTCAAFAALETDAVPARVSNILALTYRGKSPWLFLGTGKSDNGRMSIPGAFVKNRKGIHAAIQAASPFRGLETMRWFETKIRPLFRNHKDNDHFFPAVTEATKPLSYATFKSWWSDCAANCGFPGMNPHMFRHGQASILVAQNPGNWSLVSARLGDSEAVCRTAYAWIDHDKLVLAGQQELSKELPRVA</sequence>
<dbReference type="SUPFAM" id="SSF56349">
    <property type="entry name" value="DNA breaking-rejoining enzymes"/>
    <property type="match status" value="1"/>
</dbReference>
<dbReference type="AlphaFoldDB" id="A0A1G7TMV2"/>
<dbReference type="InterPro" id="IPR011010">
    <property type="entry name" value="DNA_brk_join_enz"/>
</dbReference>
<gene>
    <name evidence="2" type="ORF">SAMN04489759_1074</name>
</gene>
<dbReference type="GO" id="GO:0003677">
    <property type="term" value="F:DNA binding"/>
    <property type="evidence" value="ECO:0007669"/>
    <property type="project" value="InterPro"/>
</dbReference>
<evidence type="ECO:0000313" key="3">
    <source>
        <dbReference type="Proteomes" id="UP000199399"/>
    </source>
</evidence>
<evidence type="ECO:0000313" key="2">
    <source>
        <dbReference type="EMBL" id="SDG36658.1"/>
    </source>
</evidence>
<organism evidence="2 3">
    <name type="scientific">Sulfitobacter delicatus</name>
    <dbReference type="NCBI Taxonomy" id="218672"/>
    <lineage>
        <taxon>Bacteria</taxon>
        <taxon>Pseudomonadati</taxon>
        <taxon>Pseudomonadota</taxon>
        <taxon>Alphaproteobacteria</taxon>
        <taxon>Rhodobacterales</taxon>
        <taxon>Roseobacteraceae</taxon>
        <taxon>Sulfitobacter</taxon>
    </lineage>
</organism>